<evidence type="ECO:0000256" key="1">
    <source>
        <dbReference type="ARBA" id="ARBA00001971"/>
    </source>
</evidence>
<evidence type="ECO:0000256" key="3">
    <source>
        <dbReference type="ARBA" id="ARBA00010617"/>
    </source>
</evidence>
<name>A0A3D8STR3_9HELO</name>
<keyword evidence="7" id="KW-1133">Transmembrane helix</keyword>
<keyword evidence="16" id="KW-1185">Reference proteome</keyword>
<keyword evidence="4 13" id="KW-0349">Heme</keyword>
<evidence type="ECO:0000256" key="5">
    <source>
        <dbReference type="ARBA" id="ARBA00022692"/>
    </source>
</evidence>
<accession>A0A3D8STR3</accession>
<dbReference type="InterPro" id="IPR001128">
    <property type="entry name" value="Cyt_P450"/>
</dbReference>
<dbReference type="SUPFAM" id="SSF48264">
    <property type="entry name" value="Cytochrome P450"/>
    <property type="match status" value="1"/>
</dbReference>
<dbReference type="InterPro" id="IPR050121">
    <property type="entry name" value="Cytochrome_P450_monoxygenase"/>
</dbReference>
<reference evidence="15 16" key="1">
    <citation type="journal article" date="2018" name="IMA Fungus">
        <title>IMA Genome-F 9: Draft genome sequence of Annulohypoxylon stygium, Aspergillus mulundensis, Berkeleyomyces basicola (syn. Thielaviopsis basicola), Ceratocystis smalleyi, two Cercospora beticola strains, Coleophoma cylindrospora, Fusarium fracticaudum, Phialophora cf. hyalina, and Morchella septimelata.</title>
        <authorList>
            <person name="Wingfield B.D."/>
            <person name="Bills G.F."/>
            <person name="Dong Y."/>
            <person name="Huang W."/>
            <person name="Nel W.J."/>
            <person name="Swalarsk-Parry B.S."/>
            <person name="Vaghefi N."/>
            <person name="Wilken P.M."/>
            <person name="An Z."/>
            <person name="de Beer Z.W."/>
            <person name="De Vos L."/>
            <person name="Chen L."/>
            <person name="Duong T.A."/>
            <person name="Gao Y."/>
            <person name="Hammerbacher A."/>
            <person name="Kikkert J.R."/>
            <person name="Li Y."/>
            <person name="Li H."/>
            <person name="Li K."/>
            <person name="Li Q."/>
            <person name="Liu X."/>
            <person name="Ma X."/>
            <person name="Naidoo K."/>
            <person name="Pethybridge S.J."/>
            <person name="Sun J."/>
            <person name="Steenkamp E.T."/>
            <person name="van der Nest M.A."/>
            <person name="van Wyk S."/>
            <person name="Wingfield M.J."/>
            <person name="Xiong C."/>
            <person name="Yue Q."/>
            <person name="Zhang X."/>
        </authorList>
    </citation>
    <scope>NUCLEOTIDE SEQUENCE [LARGE SCALE GENOMIC DNA]</scope>
    <source>
        <strain evidence="15 16">BP6252</strain>
    </source>
</reference>
<feature type="binding site" description="axial binding residue" evidence="13">
    <location>
        <position position="438"/>
    </location>
    <ligand>
        <name>heme</name>
        <dbReference type="ChEBI" id="CHEBI:30413"/>
    </ligand>
    <ligandPart>
        <name>Fe</name>
        <dbReference type="ChEBI" id="CHEBI:18248"/>
    </ligandPart>
</feature>
<evidence type="ECO:0000256" key="6">
    <source>
        <dbReference type="ARBA" id="ARBA00022723"/>
    </source>
</evidence>
<keyword evidence="6 13" id="KW-0479">Metal-binding</keyword>
<dbReference type="PRINTS" id="PR00385">
    <property type="entry name" value="P450"/>
</dbReference>
<dbReference type="GO" id="GO:0004497">
    <property type="term" value="F:monooxygenase activity"/>
    <property type="evidence" value="ECO:0007669"/>
    <property type="project" value="UniProtKB-KW"/>
</dbReference>
<evidence type="ECO:0000256" key="12">
    <source>
        <dbReference type="ARBA" id="ARBA00023136"/>
    </source>
</evidence>
<keyword evidence="9 13" id="KW-0408">Iron</keyword>
<dbReference type="OrthoDB" id="1470350at2759"/>
<proteinExistence type="inferred from homology"/>
<dbReference type="AlphaFoldDB" id="A0A3D8STR3"/>
<dbReference type="CDD" id="cd11058">
    <property type="entry name" value="CYP60B-like"/>
    <property type="match status" value="1"/>
</dbReference>
<dbReference type="STRING" id="1849047.A0A3D8STR3"/>
<dbReference type="InterPro" id="IPR036396">
    <property type="entry name" value="Cyt_P450_sf"/>
</dbReference>
<evidence type="ECO:0000256" key="11">
    <source>
        <dbReference type="ARBA" id="ARBA00023033"/>
    </source>
</evidence>
<comment type="subcellular location">
    <subcellularLocation>
        <location evidence="2">Membrane</location>
        <topology evidence="2">Single-pass membrane protein</topology>
    </subcellularLocation>
</comment>
<evidence type="ECO:0000256" key="7">
    <source>
        <dbReference type="ARBA" id="ARBA00022989"/>
    </source>
</evidence>
<dbReference type="GO" id="GO:0005506">
    <property type="term" value="F:iron ion binding"/>
    <property type="evidence" value="ECO:0007669"/>
    <property type="project" value="InterPro"/>
</dbReference>
<dbReference type="PROSITE" id="PS00086">
    <property type="entry name" value="CYTOCHROME_P450"/>
    <property type="match status" value="1"/>
</dbReference>
<comment type="similarity">
    <text evidence="3 14">Belongs to the cytochrome P450 family.</text>
</comment>
<evidence type="ECO:0000256" key="10">
    <source>
        <dbReference type="ARBA" id="ARBA00023026"/>
    </source>
</evidence>
<sequence>MSLLQILFLGLALSLLYFIGHTVYNLFFHPLAKYPGPKLAAISELCHYSPPPHCAAVVDKAPRKGEVVRTAPNELSISTPTAAKDIHGHQPKGRQTFVKSDFYHQKQGEALSISMETDPQKHSEIRRRLAYAFSTKALRLQEDIVIKYIDMLVGQAEKLASNPNGINVTDWYNWLTFDIIGDLTFGKPFGAVAEAKTSFWISIIFDASFAGALTHLFRRFPLLKLIIPWLLPNKDKLLRDRVEHRKISREMALGRLQKVEARDDFFGHLISGKDVDEEQTLKFLESNASTLVTAGSETTATALSGMTYYLLHHPACLSRLQHEIRSAYSSSDAITSDSTQHNTYLKAVIEEILRIFPPAPVGMPRVSPGAEVDGHYVPAGTIVHSNTWVLMHSPKYWHRPEEFRPERWLTPEDREYDVAFANDNHLAFKPFGQGPRGCIGINLSYMEMRIILAKLVWHFDWELISTDVEWRRDCSMHFLWKKPDLMVRMIPRVRA</sequence>
<gene>
    <name evidence="15" type="ORF">BP6252_01718</name>
</gene>
<keyword evidence="12" id="KW-0472">Membrane</keyword>
<dbReference type="FunFam" id="1.10.630.10:FF:000158">
    <property type="entry name" value="Cytochrome P450, putative (Eurofung)"/>
    <property type="match status" value="1"/>
</dbReference>
<evidence type="ECO:0000256" key="13">
    <source>
        <dbReference type="PIRSR" id="PIRSR602401-1"/>
    </source>
</evidence>
<dbReference type="Proteomes" id="UP000256645">
    <property type="component" value="Unassembled WGS sequence"/>
</dbReference>
<dbReference type="PRINTS" id="PR00463">
    <property type="entry name" value="EP450I"/>
</dbReference>
<evidence type="ECO:0000256" key="4">
    <source>
        <dbReference type="ARBA" id="ARBA00022617"/>
    </source>
</evidence>
<keyword evidence="5" id="KW-0812">Transmembrane</keyword>
<dbReference type="InterPro" id="IPR002401">
    <property type="entry name" value="Cyt_P450_E_grp-I"/>
</dbReference>
<keyword evidence="8 14" id="KW-0560">Oxidoreductase</keyword>
<protein>
    <submittedName>
        <fullName evidence="15">Uncharacterized protein</fullName>
    </submittedName>
</protein>
<comment type="cofactor">
    <cofactor evidence="1 13">
        <name>heme</name>
        <dbReference type="ChEBI" id="CHEBI:30413"/>
    </cofactor>
</comment>
<dbReference type="PANTHER" id="PTHR24305">
    <property type="entry name" value="CYTOCHROME P450"/>
    <property type="match status" value="1"/>
</dbReference>
<keyword evidence="10" id="KW-0843">Virulence</keyword>
<evidence type="ECO:0000313" key="15">
    <source>
        <dbReference type="EMBL" id="RDW89686.1"/>
    </source>
</evidence>
<dbReference type="InterPro" id="IPR017972">
    <property type="entry name" value="Cyt_P450_CS"/>
</dbReference>
<evidence type="ECO:0000256" key="9">
    <source>
        <dbReference type="ARBA" id="ARBA00023004"/>
    </source>
</evidence>
<dbReference type="GO" id="GO:0020037">
    <property type="term" value="F:heme binding"/>
    <property type="evidence" value="ECO:0007669"/>
    <property type="project" value="InterPro"/>
</dbReference>
<dbReference type="GO" id="GO:0016020">
    <property type="term" value="C:membrane"/>
    <property type="evidence" value="ECO:0007669"/>
    <property type="project" value="UniProtKB-SubCell"/>
</dbReference>
<dbReference type="GO" id="GO:0016705">
    <property type="term" value="F:oxidoreductase activity, acting on paired donors, with incorporation or reduction of molecular oxygen"/>
    <property type="evidence" value="ECO:0007669"/>
    <property type="project" value="InterPro"/>
</dbReference>
<comment type="caution">
    <text evidence="15">The sequence shown here is derived from an EMBL/GenBank/DDBJ whole genome shotgun (WGS) entry which is preliminary data.</text>
</comment>
<dbReference type="Gene3D" id="1.10.630.10">
    <property type="entry name" value="Cytochrome P450"/>
    <property type="match status" value="1"/>
</dbReference>
<dbReference type="PANTHER" id="PTHR24305:SF210">
    <property type="entry name" value="CYTOCHROME P450 MONOOXYGENASE ASQL-RELATED"/>
    <property type="match status" value="1"/>
</dbReference>
<evidence type="ECO:0000256" key="2">
    <source>
        <dbReference type="ARBA" id="ARBA00004167"/>
    </source>
</evidence>
<organism evidence="15 16">
    <name type="scientific">Coleophoma cylindrospora</name>
    <dbReference type="NCBI Taxonomy" id="1849047"/>
    <lineage>
        <taxon>Eukaryota</taxon>
        <taxon>Fungi</taxon>
        <taxon>Dikarya</taxon>
        <taxon>Ascomycota</taxon>
        <taxon>Pezizomycotina</taxon>
        <taxon>Leotiomycetes</taxon>
        <taxon>Helotiales</taxon>
        <taxon>Dermateaceae</taxon>
        <taxon>Coleophoma</taxon>
    </lineage>
</organism>
<evidence type="ECO:0000256" key="8">
    <source>
        <dbReference type="ARBA" id="ARBA00023002"/>
    </source>
</evidence>
<dbReference type="Pfam" id="PF00067">
    <property type="entry name" value="p450"/>
    <property type="match status" value="1"/>
</dbReference>
<keyword evidence="11 14" id="KW-0503">Monooxygenase</keyword>
<dbReference type="EMBL" id="PDLM01000001">
    <property type="protein sequence ID" value="RDW89686.1"/>
    <property type="molecule type" value="Genomic_DNA"/>
</dbReference>
<evidence type="ECO:0000313" key="16">
    <source>
        <dbReference type="Proteomes" id="UP000256645"/>
    </source>
</evidence>
<evidence type="ECO:0000256" key="14">
    <source>
        <dbReference type="RuleBase" id="RU000461"/>
    </source>
</evidence>